<feature type="domain" description="C2H2-type" evidence="2">
    <location>
        <begin position="192"/>
        <end position="213"/>
    </location>
</feature>
<sequence length="511" mass="56775">MCGRYAYSIKVRRWPLRLFMHLSDAAALNGYVLFDGGVTRRRFILQLADQLMREQKERRSSVEHWMNEVFQQIDQTYKSKCEKSVCGEHATALFCVPNATSKKIRQFKKFLWQLLRSQQCVQELHLRLRPMPAATSALRIVAFTALSVKNQLARITVQFRIRSIVRGNLNTTLAILPYFSAMNNPIVVQFECCFCSMVCSSRNAVEAHLGTDHFNYDPFRLAGRHAKFPTEFLLKQHCYAEHKLKEFYFRTWVSAEIEEKRVKIVNSLKQCKPLPPVLHRPPPPFQPGLIIPPVPTSFGAFHSNNVVNKVASTPSPTSSVQPGPPQRKPKMFSQNKPVSPVPTSLVHHLRSTKVNPDTATAPKTTTTPLCTASSPPQPTAPATIVSGGPAKKVDRRRVSFADTIEDIEEVTAKKTRLSPPQSSTTSIEPENVANLEVNPESALNSKITDGSSEAVVVSLDEVSETGADADNLSDISGSSSSSSIVCILEDDSDQEDCKIEIGNITAEISSK</sequence>
<protein>
    <submittedName>
        <fullName evidence="4">C2H2-type domain-containing protein</fullName>
    </submittedName>
</protein>
<evidence type="ECO:0000313" key="3">
    <source>
        <dbReference type="Proteomes" id="UP000887574"/>
    </source>
</evidence>
<reference evidence="4" key="1">
    <citation type="submission" date="2022-11" db="UniProtKB">
        <authorList>
            <consortium name="WormBaseParasite"/>
        </authorList>
    </citation>
    <scope>IDENTIFICATION</scope>
</reference>
<accession>A0A915CNS9</accession>
<dbReference type="WBParaSite" id="jg10945.2">
    <property type="protein sequence ID" value="jg10945.2"/>
    <property type="gene ID" value="jg10945"/>
</dbReference>
<feature type="region of interest" description="Disordered" evidence="1">
    <location>
        <begin position="310"/>
        <end position="342"/>
    </location>
</feature>
<dbReference type="PROSITE" id="PS00028">
    <property type="entry name" value="ZINC_FINGER_C2H2_1"/>
    <property type="match status" value="1"/>
</dbReference>
<feature type="region of interest" description="Disordered" evidence="1">
    <location>
        <begin position="355"/>
        <end position="391"/>
    </location>
</feature>
<evidence type="ECO:0000256" key="1">
    <source>
        <dbReference type="SAM" id="MobiDB-lite"/>
    </source>
</evidence>
<dbReference type="AlphaFoldDB" id="A0A915CNS9"/>
<feature type="compositionally biased region" description="Polar residues" evidence="1">
    <location>
        <begin position="310"/>
        <end position="321"/>
    </location>
</feature>
<organism evidence="3 4">
    <name type="scientific">Ditylenchus dipsaci</name>
    <dbReference type="NCBI Taxonomy" id="166011"/>
    <lineage>
        <taxon>Eukaryota</taxon>
        <taxon>Metazoa</taxon>
        <taxon>Ecdysozoa</taxon>
        <taxon>Nematoda</taxon>
        <taxon>Chromadorea</taxon>
        <taxon>Rhabditida</taxon>
        <taxon>Tylenchina</taxon>
        <taxon>Tylenchomorpha</taxon>
        <taxon>Sphaerularioidea</taxon>
        <taxon>Anguinidae</taxon>
        <taxon>Anguininae</taxon>
        <taxon>Ditylenchus</taxon>
    </lineage>
</organism>
<proteinExistence type="predicted"/>
<dbReference type="Proteomes" id="UP000887574">
    <property type="component" value="Unplaced"/>
</dbReference>
<name>A0A915CNS9_9BILA</name>
<dbReference type="InterPro" id="IPR013087">
    <property type="entry name" value="Znf_C2H2_type"/>
</dbReference>
<evidence type="ECO:0000313" key="4">
    <source>
        <dbReference type="WBParaSite" id="jg10945.2"/>
    </source>
</evidence>
<keyword evidence="3" id="KW-1185">Reference proteome</keyword>
<feature type="compositionally biased region" description="Low complexity" evidence="1">
    <location>
        <begin position="356"/>
        <end position="374"/>
    </location>
</feature>
<evidence type="ECO:0000259" key="2">
    <source>
        <dbReference type="PROSITE" id="PS00028"/>
    </source>
</evidence>